<feature type="compositionally biased region" description="Basic and acidic residues" evidence="1">
    <location>
        <begin position="24"/>
        <end position="40"/>
    </location>
</feature>
<organism evidence="2">
    <name type="scientific">uncultured Thermomicrobiales bacterium</name>
    <dbReference type="NCBI Taxonomy" id="1645740"/>
    <lineage>
        <taxon>Bacteria</taxon>
        <taxon>Pseudomonadati</taxon>
        <taxon>Thermomicrobiota</taxon>
        <taxon>Thermomicrobia</taxon>
        <taxon>Thermomicrobiales</taxon>
        <taxon>environmental samples</taxon>
    </lineage>
</organism>
<gene>
    <name evidence="2" type="ORF">AVDCRST_MAG73-993</name>
</gene>
<name>A0A6J4TTU8_9BACT</name>
<evidence type="ECO:0000313" key="2">
    <source>
        <dbReference type="EMBL" id="CAA9531471.1"/>
    </source>
</evidence>
<feature type="compositionally biased region" description="Basic and acidic residues" evidence="1">
    <location>
        <begin position="1"/>
        <end position="15"/>
    </location>
</feature>
<evidence type="ECO:0000256" key="1">
    <source>
        <dbReference type="SAM" id="MobiDB-lite"/>
    </source>
</evidence>
<sequence>MARTRYDACMPDRRAIGKGGGTGRRPDEPAPRRNGEEPPP</sequence>
<proteinExistence type="predicted"/>
<reference evidence="2" key="1">
    <citation type="submission" date="2020-02" db="EMBL/GenBank/DDBJ databases">
        <authorList>
            <person name="Meier V. D."/>
        </authorList>
    </citation>
    <scope>NUCLEOTIDE SEQUENCE</scope>
    <source>
        <strain evidence="2">AVDCRST_MAG73</strain>
    </source>
</reference>
<protein>
    <submittedName>
        <fullName evidence="2">Uncharacterized protein</fullName>
    </submittedName>
</protein>
<accession>A0A6J4TTU8</accession>
<dbReference type="EMBL" id="CADCWE010000059">
    <property type="protein sequence ID" value="CAA9531471.1"/>
    <property type="molecule type" value="Genomic_DNA"/>
</dbReference>
<feature type="region of interest" description="Disordered" evidence="1">
    <location>
        <begin position="1"/>
        <end position="40"/>
    </location>
</feature>
<dbReference type="AlphaFoldDB" id="A0A6J4TTU8"/>